<gene>
    <name evidence="2" type="ORF">C1T31_06145</name>
</gene>
<evidence type="ECO:0000313" key="2">
    <source>
        <dbReference type="EMBL" id="PNQ73903.1"/>
    </source>
</evidence>
<dbReference type="Proteomes" id="UP000236641">
    <property type="component" value="Unassembled WGS sequence"/>
</dbReference>
<protein>
    <submittedName>
        <fullName evidence="2">Uncharacterized protein</fullName>
    </submittedName>
</protein>
<evidence type="ECO:0000313" key="3">
    <source>
        <dbReference type="Proteomes" id="UP000236641"/>
    </source>
</evidence>
<name>A0A2K1E0V2_9FLAO</name>
<dbReference type="OrthoDB" id="1247025at2"/>
<evidence type="ECO:0000256" key="1">
    <source>
        <dbReference type="SAM" id="Phobius"/>
    </source>
</evidence>
<dbReference type="AlphaFoldDB" id="A0A2K1E0V2"/>
<keyword evidence="1" id="KW-0472">Membrane</keyword>
<accession>A0A2K1E0V2</accession>
<keyword evidence="3" id="KW-1185">Reference proteome</keyword>
<sequence>MAPIKLENNIKETLEKRTITPSSKSWESLSNRLDSHENKKNNNIIWYLGVAASIVGILFLMNGLFFNPTIPIENTPNVVNSDELDSKNTVDIAVGESDENLQEQQKAVGVENFKSAIESNGELVSQHTATSNRQQDPAVSVKSNQTINQNNKVAALKNDHKKPINDIESNGLEEEAIEGRMAINDQQDIIDATILDSEIETLLSEAQLQIDAESVKRSVDANSLLQDVEDDLEQSFRDKVFETIKTNFKKVKTAVADRNN</sequence>
<dbReference type="RefSeq" id="WP_103051599.1">
    <property type="nucleotide sequence ID" value="NZ_POWF01000002.1"/>
</dbReference>
<reference evidence="2 3" key="1">
    <citation type="submission" date="2018-01" db="EMBL/GenBank/DDBJ databases">
        <title>The draft genome of Hanstruepera neustonica JCM19743.</title>
        <authorList>
            <person name="He R.-H."/>
            <person name="Du Z.-J."/>
        </authorList>
    </citation>
    <scope>NUCLEOTIDE SEQUENCE [LARGE SCALE GENOMIC DNA]</scope>
    <source>
        <strain evidence="2 3">JCM19743</strain>
    </source>
</reference>
<feature type="transmembrane region" description="Helical" evidence="1">
    <location>
        <begin position="44"/>
        <end position="66"/>
    </location>
</feature>
<keyword evidence="1" id="KW-1133">Transmembrane helix</keyword>
<proteinExistence type="predicted"/>
<dbReference type="EMBL" id="POWF01000002">
    <property type="protein sequence ID" value="PNQ73903.1"/>
    <property type="molecule type" value="Genomic_DNA"/>
</dbReference>
<organism evidence="2 3">
    <name type="scientific">Hanstruepera neustonica</name>
    <dbReference type="NCBI Taxonomy" id="1445657"/>
    <lineage>
        <taxon>Bacteria</taxon>
        <taxon>Pseudomonadati</taxon>
        <taxon>Bacteroidota</taxon>
        <taxon>Flavobacteriia</taxon>
        <taxon>Flavobacteriales</taxon>
        <taxon>Flavobacteriaceae</taxon>
        <taxon>Hanstruepera</taxon>
    </lineage>
</organism>
<keyword evidence="1" id="KW-0812">Transmembrane</keyword>
<comment type="caution">
    <text evidence="2">The sequence shown here is derived from an EMBL/GenBank/DDBJ whole genome shotgun (WGS) entry which is preliminary data.</text>
</comment>